<dbReference type="Pfam" id="PF00169">
    <property type="entry name" value="PH"/>
    <property type="match status" value="1"/>
</dbReference>
<dbReference type="InterPro" id="IPR001849">
    <property type="entry name" value="PH_domain"/>
</dbReference>
<dbReference type="PANTHER" id="PTHR24216">
    <property type="entry name" value="PAXILLIN-RELATED"/>
    <property type="match status" value="1"/>
</dbReference>
<dbReference type="EMBL" id="JANAWD010000214">
    <property type="protein sequence ID" value="KAJ3483785.1"/>
    <property type="molecule type" value="Genomic_DNA"/>
</dbReference>
<feature type="region of interest" description="Disordered" evidence="1">
    <location>
        <begin position="744"/>
        <end position="767"/>
    </location>
</feature>
<proteinExistence type="predicted"/>
<feature type="domain" description="SAM" evidence="2">
    <location>
        <begin position="535"/>
        <end position="600"/>
    </location>
</feature>
<feature type="compositionally biased region" description="Polar residues" evidence="1">
    <location>
        <begin position="1010"/>
        <end position="1021"/>
    </location>
</feature>
<feature type="compositionally biased region" description="Basic and acidic residues" evidence="1">
    <location>
        <begin position="136"/>
        <end position="145"/>
    </location>
</feature>
<dbReference type="SUPFAM" id="SSF50729">
    <property type="entry name" value="PH domain-like"/>
    <property type="match status" value="1"/>
</dbReference>
<evidence type="ECO:0000256" key="1">
    <source>
        <dbReference type="SAM" id="MobiDB-lite"/>
    </source>
</evidence>
<feature type="compositionally biased region" description="Acidic residues" evidence="1">
    <location>
        <begin position="164"/>
        <end position="182"/>
    </location>
</feature>
<dbReference type="SUPFAM" id="SSF47769">
    <property type="entry name" value="SAM/Pointed domain"/>
    <property type="match status" value="1"/>
</dbReference>
<feature type="region of interest" description="Disordered" evidence="1">
    <location>
        <begin position="136"/>
        <end position="349"/>
    </location>
</feature>
<feature type="compositionally biased region" description="Polar residues" evidence="1">
    <location>
        <begin position="653"/>
        <end position="665"/>
    </location>
</feature>
<feature type="compositionally biased region" description="Polar residues" evidence="1">
    <location>
        <begin position="64"/>
        <end position="79"/>
    </location>
</feature>
<feature type="region of interest" description="Disordered" evidence="1">
    <location>
        <begin position="1254"/>
        <end position="1277"/>
    </location>
</feature>
<feature type="compositionally biased region" description="Low complexity" evidence="1">
    <location>
        <begin position="310"/>
        <end position="320"/>
    </location>
</feature>
<evidence type="ECO:0000259" key="2">
    <source>
        <dbReference type="PROSITE" id="PS50105"/>
    </source>
</evidence>
<dbReference type="PANTHER" id="PTHR24216:SF8">
    <property type="entry name" value="PAXILLIN, ISOFORM F"/>
    <property type="match status" value="1"/>
</dbReference>
<dbReference type="Gene3D" id="1.10.150.50">
    <property type="entry name" value="Transcription Factor, Ets-1"/>
    <property type="match status" value="1"/>
</dbReference>
<feature type="compositionally biased region" description="Low complexity" evidence="1">
    <location>
        <begin position="515"/>
        <end position="533"/>
    </location>
</feature>
<feature type="compositionally biased region" description="Basic and acidic residues" evidence="1">
    <location>
        <begin position="950"/>
        <end position="1001"/>
    </location>
</feature>
<feature type="region of interest" description="Disordered" evidence="1">
    <location>
        <begin position="817"/>
        <end position="1021"/>
    </location>
</feature>
<feature type="region of interest" description="Disordered" evidence="1">
    <location>
        <begin position="1202"/>
        <end position="1222"/>
    </location>
</feature>
<feature type="region of interest" description="Disordered" evidence="1">
    <location>
        <begin position="1161"/>
        <end position="1190"/>
    </location>
</feature>
<feature type="region of interest" description="Disordered" evidence="1">
    <location>
        <begin position="21"/>
        <end position="79"/>
    </location>
</feature>
<name>A0AAD5YIG1_9APHY</name>
<feature type="compositionally biased region" description="Polar residues" evidence="1">
    <location>
        <begin position="827"/>
        <end position="837"/>
    </location>
</feature>
<accession>A0AAD5YIG1</accession>
<feature type="compositionally biased region" description="Basic and acidic residues" evidence="1">
    <location>
        <begin position="894"/>
        <end position="903"/>
    </location>
</feature>
<feature type="compositionally biased region" description="Low complexity" evidence="1">
    <location>
        <begin position="666"/>
        <end position="680"/>
    </location>
</feature>
<evidence type="ECO:0000313" key="3">
    <source>
        <dbReference type="EMBL" id="KAJ3483785.1"/>
    </source>
</evidence>
<feature type="compositionally biased region" description="Polar residues" evidence="1">
    <location>
        <begin position="338"/>
        <end position="349"/>
    </location>
</feature>
<dbReference type="Gene3D" id="2.30.29.30">
    <property type="entry name" value="Pleckstrin-homology domain (PH domain)/Phosphotyrosine-binding domain (PTB)"/>
    <property type="match status" value="1"/>
</dbReference>
<feature type="compositionally biased region" description="Basic and acidic residues" evidence="1">
    <location>
        <begin position="188"/>
        <end position="208"/>
    </location>
</feature>
<feature type="region of interest" description="Disordered" evidence="1">
    <location>
        <begin position="485"/>
        <end position="533"/>
    </location>
</feature>
<gene>
    <name evidence="3" type="ORF">NLI96_g6069</name>
</gene>
<evidence type="ECO:0000313" key="4">
    <source>
        <dbReference type="Proteomes" id="UP001212997"/>
    </source>
</evidence>
<dbReference type="Proteomes" id="UP001212997">
    <property type="component" value="Unassembled WGS sequence"/>
</dbReference>
<comment type="caution">
    <text evidence="3">The sequence shown here is derived from an EMBL/GenBank/DDBJ whole genome shotgun (WGS) entry which is preliminary data.</text>
</comment>
<feature type="region of interest" description="Disordered" evidence="1">
    <location>
        <begin position="648"/>
        <end position="692"/>
    </location>
</feature>
<dbReference type="CDD" id="cd09535">
    <property type="entry name" value="SAM_BOI-like_fungal"/>
    <property type="match status" value="1"/>
</dbReference>
<dbReference type="PROSITE" id="PS50105">
    <property type="entry name" value="SAM_DOMAIN"/>
    <property type="match status" value="1"/>
</dbReference>
<organism evidence="3 4">
    <name type="scientific">Meripilus lineatus</name>
    <dbReference type="NCBI Taxonomy" id="2056292"/>
    <lineage>
        <taxon>Eukaryota</taxon>
        <taxon>Fungi</taxon>
        <taxon>Dikarya</taxon>
        <taxon>Basidiomycota</taxon>
        <taxon>Agaricomycotina</taxon>
        <taxon>Agaricomycetes</taxon>
        <taxon>Polyporales</taxon>
        <taxon>Meripilaceae</taxon>
        <taxon>Meripilus</taxon>
    </lineage>
</organism>
<keyword evidence="4" id="KW-1185">Reference proteome</keyword>
<feature type="compositionally biased region" description="Low complexity" evidence="1">
    <location>
        <begin position="51"/>
        <end position="63"/>
    </location>
</feature>
<dbReference type="InterPro" id="IPR001660">
    <property type="entry name" value="SAM"/>
</dbReference>
<dbReference type="InterPro" id="IPR013761">
    <property type="entry name" value="SAM/pointed_sf"/>
</dbReference>
<dbReference type="InterPro" id="IPR011993">
    <property type="entry name" value="PH-like_dom_sf"/>
</dbReference>
<feature type="compositionally biased region" description="Polar residues" evidence="1">
    <location>
        <begin position="485"/>
        <end position="497"/>
    </location>
</feature>
<reference evidence="3" key="1">
    <citation type="submission" date="2022-07" db="EMBL/GenBank/DDBJ databases">
        <title>Genome Sequence of Physisporinus lineatus.</title>
        <authorList>
            <person name="Buettner E."/>
        </authorList>
    </citation>
    <scope>NUCLEOTIDE SEQUENCE</scope>
    <source>
        <strain evidence="3">VT162</strain>
    </source>
</reference>
<protein>
    <recommendedName>
        <fullName evidence="2">SAM domain-containing protein</fullName>
    </recommendedName>
</protein>
<dbReference type="Pfam" id="PF07647">
    <property type="entry name" value="SAM_2"/>
    <property type="match status" value="1"/>
</dbReference>
<dbReference type="SMART" id="SM00454">
    <property type="entry name" value="SAM"/>
    <property type="match status" value="1"/>
</dbReference>
<feature type="compositionally biased region" description="Acidic residues" evidence="1">
    <location>
        <begin position="225"/>
        <end position="235"/>
    </location>
</feature>
<feature type="compositionally biased region" description="Polar residues" evidence="1">
    <location>
        <begin position="1209"/>
        <end position="1222"/>
    </location>
</feature>
<feature type="compositionally biased region" description="Polar residues" evidence="1">
    <location>
        <begin position="681"/>
        <end position="690"/>
    </location>
</feature>
<sequence length="1417" mass="150782">MPFASFYSLIAALQGRNPQGKSGLFPQSYTSPTPPVPTPSVAIHEPQPQLPTSSYSPPSMTSSQLPSTSPDTTPAANMNSSLPAITLHTLAEEPESHDATPDARDLINQGDAGYQGDVEMMRATMTDVQQAIEQLGRSHNDRDGSRSFSFASSHGDYTDREGTETENDDTDAERDDHADDDPLSWHRSARERLAERARLENEERAREEEVPDTPMRSTAPPIDVELSDESDDDEDHPPSRRSSAGAKRISDPPRSPRYPHIPEEPEEEKPEEKLGDSHQQPLNAPISAVVVTIPDKPSSPLTPAELSAHTTPPSVVSTTTESGAHIIPSEDFIVPMTEESSVPTTATPERTIFNTAPSRLAAASVPLPASPAAIEATSSSNSNMTNMSTPMASPMPLKFPEPDAPGTPSVQEITAMPSPSLHSVFAHSPAPGQAQVLTAPSLKNAPSAIRVAEQSSYAGVPAMPSPSLSSTGSVGVGSIHQTLTPATTLNSFRTPQIGTPPPGHGKRSPQDSNKSPSHLLSPSTTNTTTTHPSEWSVEEVIDWLKSKGFDQGVCDKFIEQEITGDVLLELDANILKSEIGILAFGKRIRIVNAIHELKRPPSISESEQMGSASSPGGIGLGMGGMSGMAGMAGMGGLQALQGLQGVGMGSPAPQISASRSHSITYSHSHSASMQSSTHHSFTNNPSQQPVSLAFPIPQSLSPALSNSLSMPGNVGAGSVGVGGGLPSAGLGSMLSNESDFANVPQSAGAGSGHARNGWRASDPGSIHHSVLGGIGGVEDKEVDLRREGSVNGKSKGRLASPSDGALKATAFAERSLASVAPEERSGFSDSETTQASDPKSKRRRLFGLSAESSLKEKASSIREPSTGRSSKDLAPTLSHDDALPLPTRRHSKKKSTDERKASDRLSLFGATFSPSLGKSRKPAPRLSSSNEGERERTTSSAFATLSRIRHVGDRKASSKSTDLSRHTSKDHRDKDSKHDKTNGQNHDNHDSEKGKQKEHMRPSVLRKRTVSSAEASSVRLSPTALQTSISASNGIGGSVSGAAVAGGIPVAGGATLKAGKSILEQIGTSDHNGWMRKKGDHYNTWKLRYFVLKGSHLYCLRSNSPTETKIKGYINILGYRVYADENVDPGRSEEHSVIREWMKAMMKATITRDYTIVAQAMNPAPRPPSPGAREATQRAHRRDNPNQLSSRDAQILLMGLPAAGKDVNKSPTASTMTSNGNGQIERARLESFFTNDSASITAQDQSPRKFAGVNVSKVSAPPRPSRETRRFSTNADSPQGLVDTGLIEWANSHLPPTLHITDPLGPLCGGLALLRMAEDIKGSPSSPPVPDSAFPSGPNDDRLDGLFRLFDFLLDNDVKMGTVSINDVRQGKKEKIVQLLRALKAWEDKRKAIAQSLGKSTIVAGPFMGMAGPIEFY</sequence>